<dbReference type="InterPro" id="IPR023214">
    <property type="entry name" value="HAD_sf"/>
</dbReference>
<gene>
    <name evidence="5" type="ordered locus">PA0505</name>
</gene>
<dbReference type="SUPFAM" id="SSF56784">
    <property type="entry name" value="HAD-like"/>
    <property type="match status" value="1"/>
</dbReference>
<evidence type="ECO:0000313" key="5">
    <source>
        <dbReference type="EMBL" id="CAM11839.1"/>
    </source>
</evidence>
<dbReference type="GO" id="GO:0008962">
    <property type="term" value="F:phosphatidylglycerophosphatase activity"/>
    <property type="evidence" value="ECO:0007669"/>
    <property type="project" value="InterPro"/>
</dbReference>
<reference evidence="5 6" key="1">
    <citation type="journal article" date="2008" name="J. Bacteriol.">
        <title>Comparative genome analysis of 'Candidatus Phytoplasma australiense' (subgroup tuf-Australia I; rp-A) and 'Ca. Phytoplasma asteris' strains OY-M and AY-WB.</title>
        <authorList>
            <person name="Tran-Nguyen L.T."/>
            <person name="Kube M."/>
            <person name="Schneider B."/>
            <person name="Reinhardt R."/>
            <person name="Gibb K.S."/>
        </authorList>
    </citation>
    <scope>NUCLEOTIDE SEQUENCE [LARGE SCALE GENOMIC DNA]</scope>
</reference>
<dbReference type="InterPro" id="IPR006549">
    <property type="entry name" value="HAD-SF_hydro_IIIA"/>
</dbReference>
<dbReference type="KEGG" id="pal:PA0505"/>
<dbReference type="InterPro" id="IPR010021">
    <property type="entry name" value="PGPP1/Gep4"/>
</dbReference>
<dbReference type="STRING" id="59748.PA0505"/>
<dbReference type="GO" id="GO:0046872">
    <property type="term" value="F:metal ion binding"/>
    <property type="evidence" value="ECO:0007669"/>
    <property type="project" value="UniProtKB-KW"/>
</dbReference>
<dbReference type="eggNOG" id="COG2179">
    <property type="taxonomic scope" value="Bacteria"/>
</dbReference>
<evidence type="ECO:0000256" key="2">
    <source>
        <dbReference type="ARBA" id="ARBA00022723"/>
    </source>
</evidence>
<sequence>MLNKKKYIPQYYFPSVFQIPFDFFQKKGIKALFFDLDNTLVDCKKDELDEDIKKLLNLISSSFKIIILSNASHKRLQKILKKNFHFIYLNLFIKKPSIISFQKALKVVNLEPSQVMMIGDQLHTDINGSNHAGITSLLVRPLNYQKENLWTKFNRFYREKKFLKKIKKENYSLWKNKFEHFERK</sequence>
<dbReference type="AlphaFoldDB" id="B1VA66"/>
<keyword evidence="2" id="KW-0479">Metal-binding</keyword>
<dbReference type="InterPro" id="IPR006439">
    <property type="entry name" value="HAD-SF_hydro_IA"/>
</dbReference>
<protein>
    <submittedName>
        <fullName evidence="5">Putative hydrolase of the HAD superfamily</fullName>
    </submittedName>
</protein>
<dbReference type="InterPro" id="IPR036412">
    <property type="entry name" value="HAD-like_sf"/>
</dbReference>
<evidence type="ECO:0000256" key="3">
    <source>
        <dbReference type="ARBA" id="ARBA00022801"/>
    </source>
</evidence>
<dbReference type="PANTHER" id="PTHR46470">
    <property type="entry name" value="N-ACYLNEURAMINATE-9-PHOSPHATASE"/>
    <property type="match status" value="1"/>
</dbReference>
<dbReference type="GO" id="GO:0044281">
    <property type="term" value="P:small molecule metabolic process"/>
    <property type="evidence" value="ECO:0007669"/>
    <property type="project" value="UniProtKB-ARBA"/>
</dbReference>
<dbReference type="PANTHER" id="PTHR46470:SF2">
    <property type="entry name" value="GLYCERALDEHYDE 3-PHOSPHATE PHOSPHATASE"/>
    <property type="match status" value="1"/>
</dbReference>
<dbReference type="EMBL" id="AM422018">
    <property type="protein sequence ID" value="CAM11839.1"/>
    <property type="molecule type" value="Genomic_DNA"/>
</dbReference>
<evidence type="ECO:0000256" key="1">
    <source>
        <dbReference type="ARBA" id="ARBA00001946"/>
    </source>
</evidence>
<evidence type="ECO:0000313" key="6">
    <source>
        <dbReference type="Proteomes" id="UP000008323"/>
    </source>
</evidence>
<evidence type="ECO:0000256" key="4">
    <source>
        <dbReference type="ARBA" id="ARBA00022842"/>
    </source>
</evidence>
<dbReference type="NCBIfam" id="TIGR01549">
    <property type="entry name" value="HAD-SF-IA-v1"/>
    <property type="match status" value="1"/>
</dbReference>
<dbReference type="NCBIfam" id="TIGR01662">
    <property type="entry name" value="HAD-SF-IIIA"/>
    <property type="match status" value="1"/>
</dbReference>
<proteinExistence type="predicted"/>
<keyword evidence="4" id="KW-0460">Magnesium</keyword>
<name>B1VA66_PHYAS</name>
<dbReference type="NCBIfam" id="TIGR01668">
    <property type="entry name" value="YqeG_hyp_ppase"/>
    <property type="match status" value="1"/>
</dbReference>
<keyword evidence="3 5" id="KW-0378">Hydrolase</keyword>
<comment type="cofactor">
    <cofactor evidence="1">
        <name>Mg(2+)</name>
        <dbReference type="ChEBI" id="CHEBI:18420"/>
    </cofactor>
</comment>
<dbReference type="InterPro" id="IPR051400">
    <property type="entry name" value="HAD-like_hydrolase"/>
</dbReference>
<accession>B1VA66</accession>
<dbReference type="Gene3D" id="3.40.50.1000">
    <property type="entry name" value="HAD superfamily/HAD-like"/>
    <property type="match status" value="1"/>
</dbReference>
<organism evidence="5 6">
    <name type="scientific">Phytoplasma australiense</name>
    <dbReference type="NCBI Taxonomy" id="59748"/>
    <lineage>
        <taxon>Bacteria</taxon>
        <taxon>Bacillati</taxon>
        <taxon>Mycoplasmatota</taxon>
        <taxon>Mollicutes</taxon>
        <taxon>Acholeplasmatales</taxon>
        <taxon>Acholeplasmataceae</taxon>
        <taxon>Candidatus Phytoplasma</taxon>
        <taxon>16SrXII (Stolbur group)</taxon>
    </lineage>
</organism>
<dbReference type="InterPro" id="IPR027706">
    <property type="entry name" value="PGP_Pase"/>
</dbReference>
<dbReference type="Pfam" id="PF09419">
    <property type="entry name" value="PGP_phosphatase"/>
    <property type="match status" value="1"/>
</dbReference>
<dbReference type="Proteomes" id="UP000008323">
    <property type="component" value="Chromosome"/>
</dbReference>